<dbReference type="AlphaFoldDB" id="A0A2S7WT57"/>
<proteinExistence type="predicted"/>
<dbReference type="RefSeq" id="WP_105017396.1">
    <property type="nucleotide sequence ID" value="NZ_MSCN01000001.1"/>
</dbReference>
<dbReference type="OrthoDB" id="1446823at2"/>
<sequence>MKNYIITILSVFFLSISNFSQTSNSNFKVGDKFLVGKTEMNNYEHIKFPRKNFIIKKGGIATYKNIIGREVTITSLKEHKNGTLLAIIKLTSNKKFFNSHKFIKVNIRKAISEKELLRI</sequence>
<keyword evidence="1" id="KW-0732">Signal</keyword>
<evidence type="ECO:0000313" key="3">
    <source>
        <dbReference type="Proteomes" id="UP000238882"/>
    </source>
</evidence>
<protein>
    <submittedName>
        <fullName evidence="2">Dihydroorotase</fullName>
    </submittedName>
</protein>
<reference evidence="2 3" key="1">
    <citation type="submission" date="2016-12" db="EMBL/GenBank/DDBJ databases">
        <title>Trade-off between light-utilization and light-protection in marine flavobacteria.</title>
        <authorList>
            <person name="Kumagai Y."/>
            <person name="Yoshizawa S."/>
            <person name="Kogure K."/>
            <person name="Iwasaki W."/>
        </authorList>
    </citation>
    <scope>NUCLEOTIDE SEQUENCE [LARGE SCALE GENOMIC DNA]</scope>
    <source>
        <strain evidence="2 3">NBRC 108759</strain>
    </source>
</reference>
<organism evidence="2 3">
    <name type="scientific">Polaribacter porphyrae</name>
    <dbReference type="NCBI Taxonomy" id="1137780"/>
    <lineage>
        <taxon>Bacteria</taxon>
        <taxon>Pseudomonadati</taxon>
        <taxon>Bacteroidota</taxon>
        <taxon>Flavobacteriia</taxon>
        <taxon>Flavobacteriales</taxon>
        <taxon>Flavobacteriaceae</taxon>
    </lineage>
</organism>
<feature type="chain" id="PRO_5015667223" evidence="1">
    <location>
        <begin position="23"/>
        <end position="119"/>
    </location>
</feature>
<feature type="signal peptide" evidence="1">
    <location>
        <begin position="1"/>
        <end position="22"/>
    </location>
</feature>
<gene>
    <name evidence="2" type="ORF">BTO18_17125</name>
</gene>
<evidence type="ECO:0000256" key="1">
    <source>
        <dbReference type="SAM" id="SignalP"/>
    </source>
</evidence>
<dbReference type="Proteomes" id="UP000238882">
    <property type="component" value="Unassembled WGS sequence"/>
</dbReference>
<dbReference type="EMBL" id="MSCN01000001">
    <property type="protein sequence ID" value="PQJ80789.1"/>
    <property type="molecule type" value="Genomic_DNA"/>
</dbReference>
<comment type="caution">
    <text evidence="2">The sequence shown here is derived from an EMBL/GenBank/DDBJ whole genome shotgun (WGS) entry which is preliminary data.</text>
</comment>
<name>A0A2S7WT57_9FLAO</name>
<accession>A0A2S7WT57</accession>
<evidence type="ECO:0000313" key="2">
    <source>
        <dbReference type="EMBL" id="PQJ80789.1"/>
    </source>
</evidence>
<keyword evidence="3" id="KW-1185">Reference proteome</keyword>